<gene>
    <name evidence="2" type="ORF">HKI87_09g57980</name>
</gene>
<dbReference type="EMBL" id="CP151509">
    <property type="protein sequence ID" value="WZN64243.1"/>
    <property type="molecule type" value="Genomic_DNA"/>
</dbReference>
<protein>
    <submittedName>
        <fullName evidence="2">Uncharacterized protein</fullName>
    </submittedName>
</protein>
<keyword evidence="1" id="KW-0732">Signal</keyword>
<reference evidence="2 3" key="1">
    <citation type="submission" date="2024-03" db="EMBL/GenBank/DDBJ databases">
        <title>Complete genome sequence of the green alga Chloropicon roscoffensis RCC1871.</title>
        <authorList>
            <person name="Lemieux C."/>
            <person name="Pombert J.-F."/>
            <person name="Otis C."/>
            <person name="Turmel M."/>
        </authorList>
    </citation>
    <scope>NUCLEOTIDE SEQUENCE [LARGE SCALE GENOMIC DNA]</scope>
    <source>
        <strain evidence="2 3">RCC1871</strain>
    </source>
</reference>
<name>A0AAX4PEB2_9CHLO</name>
<evidence type="ECO:0000313" key="2">
    <source>
        <dbReference type="EMBL" id="WZN64243.1"/>
    </source>
</evidence>
<dbReference type="AlphaFoldDB" id="A0AAX4PEB2"/>
<feature type="signal peptide" evidence="1">
    <location>
        <begin position="1"/>
        <end position="26"/>
    </location>
</feature>
<organism evidence="2 3">
    <name type="scientific">Chloropicon roscoffensis</name>
    <dbReference type="NCBI Taxonomy" id="1461544"/>
    <lineage>
        <taxon>Eukaryota</taxon>
        <taxon>Viridiplantae</taxon>
        <taxon>Chlorophyta</taxon>
        <taxon>Chloropicophyceae</taxon>
        <taxon>Chloropicales</taxon>
        <taxon>Chloropicaceae</taxon>
        <taxon>Chloropicon</taxon>
    </lineage>
</organism>
<sequence length="111" mass="12089">MMKMNVNKTVCLLLAVCLLAATQASAARTLQQGGGCPYGWNPLAWLRCSTPTHSCSYEEVCRRCTYEDPAAGASFWFGAEMAPCWPGSTLASTTCLSSCGRDNFFCRLRCL</sequence>
<feature type="chain" id="PRO_5043612706" evidence="1">
    <location>
        <begin position="27"/>
        <end position="111"/>
    </location>
</feature>
<evidence type="ECO:0000313" key="3">
    <source>
        <dbReference type="Proteomes" id="UP001472866"/>
    </source>
</evidence>
<keyword evidence="3" id="KW-1185">Reference proteome</keyword>
<evidence type="ECO:0000256" key="1">
    <source>
        <dbReference type="SAM" id="SignalP"/>
    </source>
</evidence>
<dbReference type="Proteomes" id="UP001472866">
    <property type="component" value="Chromosome 09"/>
</dbReference>
<accession>A0AAX4PEB2</accession>
<proteinExistence type="predicted"/>